<dbReference type="Gramene" id="NC2G0286120.1">
    <property type="protein sequence ID" value="NC2G0286120.1:cds"/>
    <property type="gene ID" value="NC2G0286120"/>
</dbReference>
<protein>
    <submittedName>
        <fullName evidence="2">Uncharacterized protein</fullName>
    </submittedName>
</protein>
<dbReference type="EMBL" id="LR721780">
    <property type="protein sequence ID" value="VVW00655.1"/>
    <property type="molecule type" value="Genomic_DNA"/>
</dbReference>
<name>A0A5K1AF97_9MAGN</name>
<dbReference type="AlphaFoldDB" id="A0A5K1AF97"/>
<accession>A0A5K1AF97</accession>
<reference evidence="2" key="1">
    <citation type="submission" date="2019-09" db="EMBL/GenBank/DDBJ databases">
        <authorList>
            <person name="Zhang L."/>
        </authorList>
    </citation>
    <scope>NUCLEOTIDE SEQUENCE</scope>
</reference>
<gene>
    <name evidence="2" type="ORF">NYM_LOCUS13934</name>
</gene>
<feature type="region of interest" description="Disordered" evidence="1">
    <location>
        <begin position="1"/>
        <end position="81"/>
    </location>
</feature>
<organism evidence="2">
    <name type="scientific">Nymphaea colorata</name>
    <name type="common">pocket water lily</name>
    <dbReference type="NCBI Taxonomy" id="210225"/>
    <lineage>
        <taxon>Eukaryota</taxon>
        <taxon>Viridiplantae</taxon>
        <taxon>Streptophyta</taxon>
        <taxon>Embryophyta</taxon>
        <taxon>Tracheophyta</taxon>
        <taxon>Spermatophyta</taxon>
        <taxon>Magnoliopsida</taxon>
        <taxon>Nymphaeales</taxon>
        <taxon>Nymphaeaceae</taxon>
        <taxon>Nymphaea</taxon>
    </lineage>
</organism>
<feature type="compositionally biased region" description="Low complexity" evidence="1">
    <location>
        <begin position="68"/>
        <end position="80"/>
    </location>
</feature>
<feature type="compositionally biased region" description="Polar residues" evidence="1">
    <location>
        <begin position="30"/>
        <end position="61"/>
    </location>
</feature>
<evidence type="ECO:0000313" key="2">
    <source>
        <dbReference type="EMBL" id="VVW00655.1"/>
    </source>
</evidence>
<evidence type="ECO:0000256" key="1">
    <source>
        <dbReference type="SAM" id="MobiDB-lite"/>
    </source>
</evidence>
<sequence length="214" mass="22363">MVSRGKGVPQAGEVCEVGSAEEGGSGPRRQPSSMNTTSAIDGRSSGSGAVHSSPTLIPSRNSSHSEDSGSTSSRPGSSSSEIWPLCSCRFTHFTMSSSCVNVTGLRPVSSSSSTIPKLYASASLVARPVTAASGATYPSDPTGVDEVDAASADVGAVSFSSPKSERWASKSASKRTFWGLTSPWTMDAAWRKASPRATPRAIRWRMGQLRMWPS</sequence>
<proteinExistence type="predicted"/>